<dbReference type="EMBL" id="JALZ01000018">
    <property type="protein sequence ID" value="ETX13776.1"/>
    <property type="molecule type" value="Genomic_DNA"/>
</dbReference>
<proteinExistence type="predicted"/>
<comment type="caution">
    <text evidence="1">The sequence shown here is derived from an EMBL/GenBank/DDBJ whole genome shotgun (WGS) entry which is preliminary data.</text>
</comment>
<reference evidence="1 2" key="1">
    <citation type="submission" date="2014-01" db="EMBL/GenBank/DDBJ databases">
        <title>Roseivivax halodurans JCM 10272 Genome Sequencing.</title>
        <authorList>
            <person name="Lai Q."/>
            <person name="Li G."/>
            <person name="Shao Z."/>
        </authorList>
    </citation>
    <scope>NUCLEOTIDE SEQUENCE [LARGE SCALE GENOMIC DNA]</scope>
    <source>
        <strain evidence="1 2">JCM 10272</strain>
    </source>
</reference>
<evidence type="ECO:0000313" key="1">
    <source>
        <dbReference type="EMBL" id="ETX13776.1"/>
    </source>
</evidence>
<gene>
    <name evidence="1" type="ORF">OCH239_06820</name>
</gene>
<dbReference type="OrthoDB" id="7877031at2"/>
<keyword evidence="2" id="KW-1185">Reference proteome</keyword>
<dbReference type="STRING" id="1449350.OCH239_06820"/>
<evidence type="ECO:0000313" key="2">
    <source>
        <dbReference type="Proteomes" id="UP000022447"/>
    </source>
</evidence>
<dbReference type="RefSeq" id="WP_037264285.1">
    <property type="nucleotide sequence ID" value="NZ_JALZ01000018.1"/>
</dbReference>
<organism evidence="1 2">
    <name type="scientific">Roseivivax halodurans JCM 10272</name>
    <dbReference type="NCBI Taxonomy" id="1449350"/>
    <lineage>
        <taxon>Bacteria</taxon>
        <taxon>Pseudomonadati</taxon>
        <taxon>Pseudomonadota</taxon>
        <taxon>Alphaproteobacteria</taxon>
        <taxon>Rhodobacterales</taxon>
        <taxon>Roseobacteraceae</taxon>
        <taxon>Roseivivax</taxon>
    </lineage>
</organism>
<sequence length="61" mass="6821">MNNDLSDIARGRRISAVTARELDLIAHHARPAPSSQVPAEKPATLREALRMFLSRVTRWIG</sequence>
<name>X7EEX8_9RHOB</name>
<dbReference type="AlphaFoldDB" id="X7EEX8"/>
<protein>
    <submittedName>
        <fullName evidence="1">Uncharacterized protein</fullName>
    </submittedName>
</protein>
<dbReference type="Proteomes" id="UP000022447">
    <property type="component" value="Unassembled WGS sequence"/>
</dbReference>
<accession>X7EEX8</accession>